<dbReference type="InterPro" id="IPR046342">
    <property type="entry name" value="CBS_dom_sf"/>
</dbReference>
<dbReference type="GO" id="GO:1905941">
    <property type="term" value="P:positive regulation of gonad development"/>
    <property type="evidence" value="ECO:0007669"/>
    <property type="project" value="UniProtKB-ARBA"/>
</dbReference>
<dbReference type="PROSITE" id="PS51846">
    <property type="entry name" value="CNNM"/>
    <property type="match status" value="1"/>
</dbReference>
<dbReference type="CDD" id="cd04590">
    <property type="entry name" value="CBS_pair_CorC_HlyC_assoc"/>
    <property type="match status" value="1"/>
</dbReference>
<keyword evidence="6" id="KW-0677">Repeat</keyword>
<dbReference type="Pfam" id="PF01595">
    <property type="entry name" value="CNNM"/>
    <property type="match status" value="1"/>
</dbReference>
<keyword evidence="4" id="KW-1003">Cell membrane</keyword>
<keyword evidence="5 11" id="KW-0812">Transmembrane</keyword>
<dbReference type="InterPro" id="IPR045095">
    <property type="entry name" value="ACDP"/>
</dbReference>
<reference evidence="16" key="3">
    <citation type="journal article" date="2014" name="Nature">
        <title>Elephant shark genome provides unique insights into gnathostome evolution.</title>
        <authorList>
            <consortium name="International Elephant Shark Genome Sequencing Consortium"/>
            <person name="Venkatesh B."/>
            <person name="Lee A.P."/>
            <person name="Ravi V."/>
            <person name="Maurya A.K."/>
            <person name="Lian M.M."/>
            <person name="Swann J.B."/>
            <person name="Ohta Y."/>
            <person name="Flajnik M.F."/>
            <person name="Sutoh Y."/>
            <person name="Kasahara M."/>
            <person name="Hoon S."/>
            <person name="Gangu V."/>
            <person name="Roy S.W."/>
            <person name="Irimia M."/>
            <person name="Korzh V."/>
            <person name="Kondrychyn I."/>
            <person name="Lim Z.W."/>
            <person name="Tay B.H."/>
            <person name="Tohari S."/>
            <person name="Kong K.W."/>
            <person name="Ho S."/>
            <person name="Lorente-Galdos B."/>
            <person name="Quilez J."/>
            <person name="Marques-Bonet T."/>
            <person name="Raney B.J."/>
            <person name="Ingham P.W."/>
            <person name="Tay A."/>
            <person name="Hillier L.W."/>
            <person name="Minx P."/>
            <person name="Boehm T."/>
            <person name="Wilson R.K."/>
            <person name="Brenner S."/>
            <person name="Warren W.C."/>
        </authorList>
    </citation>
    <scope>NUCLEOTIDE SEQUENCE [LARGE SCALE GENOMIC DNA]</scope>
</reference>
<evidence type="ECO:0000256" key="13">
    <source>
        <dbReference type="SAM" id="SignalP"/>
    </source>
</evidence>
<evidence type="ECO:0000259" key="14">
    <source>
        <dbReference type="PROSITE" id="PS51846"/>
    </source>
</evidence>
<keyword evidence="13" id="KW-0732">Signal</keyword>
<comment type="subcellular location">
    <subcellularLocation>
        <location evidence="1 12">Cell membrane</location>
        <topology evidence="1 12">Multi-pass membrane protein</topology>
    </subcellularLocation>
</comment>
<keyword evidence="3" id="KW-0813">Transport</keyword>
<dbReference type="STRING" id="7868.ENSCMIP00000009068"/>
<evidence type="ECO:0000256" key="11">
    <source>
        <dbReference type="PROSITE-ProRule" id="PRU01193"/>
    </source>
</evidence>
<dbReference type="GO" id="GO:0022857">
    <property type="term" value="F:transmembrane transporter activity"/>
    <property type="evidence" value="ECO:0007669"/>
    <property type="project" value="UniProtKB-UniRule"/>
</dbReference>
<dbReference type="PANTHER" id="PTHR12064:SF94">
    <property type="entry name" value="UNEXTENDED PROTEIN"/>
    <property type="match status" value="1"/>
</dbReference>
<reference evidence="16" key="1">
    <citation type="journal article" date="2006" name="Science">
        <title>Ancient noncoding elements conserved in the human genome.</title>
        <authorList>
            <person name="Venkatesh B."/>
            <person name="Kirkness E.F."/>
            <person name="Loh Y.H."/>
            <person name="Halpern A.L."/>
            <person name="Lee A.P."/>
            <person name="Johnson J."/>
            <person name="Dandona N."/>
            <person name="Viswanathan L.D."/>
            <person name="Tay A."/>
            <person name="Venter J.C."/>
            <person name="Strausberg R.L."/>
            <person name="Brenner S."/>
        </authorList>
    </citation>
    <scope>NUCLEOTIDE SEQUENCE [LARGE SCALE GENOMIC DNA]</scope>
</reference>
<evidence type="ECO:0000256" key="4">
    <source>
        <dbReference type="ARBA" id="ARBA00022475"/>
    </source>
</evidence>
<evidence type="ECO:0000256" key="3">
    <source>
        <dbReference type="ARBA" id="ARBA00022448"/>
    </source>
</evidence>
<evidence type="ECO:0000256" key="12">
    <source>
        <dbReference type="RuleBase" id="RU369091"/>
    </source>
</evidence>
<keyword evidence="7 11" id="KW-1133">Transmembrane helix</keyword>
<dbReference type="PROSITE" id="PS51318">
    <property type="entry name" value="TAT"/>
    <property type="match status" value="1"/>
</dbReference>
<dbReference type="InParanoid" id="A0A4W3GXL1"/>
<keyword evidence="10 11" id="KW-0472">Membrane</keyword>
<dbReference type="GeneTree" id="ENSGT00940000156317"/>
<dbReference type="GO" id="GO:0008340">
    <property type="term" value="P:determination of adult lifespan"/>
    <property type="evidence" value="ECO:0007669"/>
    <property type="project" value="UniProtKB-ARBA"/>
</dbReference>
<evidence type="ECO:0000256" key="1">
    <source>
        <dbReference type="ARBA" id="ARBA00004651"/>
    </source>
</evidence>
<dbReference type="InterPro" id="IPR002550">
    <property type="entry name" value="CNNM"/>
</dbReference>
<keyword evidence="8" id="KW-0406">Ion transport</keyword>
<dbReference type="InterPro" id="IPR006311">
    <property type="entry name" value="TAT_signal"/>
</dbReference>
<evidence type="ECO:0000256" key="10">
    <source>
        <dbReference type="ARBA" id="ARBA00023136"/>
    </source>
</evidence>
<evidence type="ECO:0000256" key="7">
    <source>
        <dbReference type="ARBA" id="ARBA00022989"/>
    </source>
</evidence>
<feature type="signal peptide" evidence="13">
    <location>
        <begin position="1"/>
        <end position="22"/>
    </location>
</feature>
<reference evidence="15" key="4">
    <citation type="submission" date="2025-08" db="UniProtKB">
        <authorList>
            <consortium name="Ensembl"/>
        </authorList>
    </citation>
    <scope>IDENTIFICATION</scope>
</reference>
<dbReference type="InterPro" id="IPR057492">
    <property type="entry name" value="Ig_CNNM1/2/4_N"/>
</dbReference>
<dbReference type="GO" id="GO:0010960">
    <property type="term" value="P:magnesium ion homeostasis"/>
    <property type="evidence" value="ECO:0007669"/>
    <property type="project" value="InterPro"/>
</dbReference>
<reference evidence="15" key="5">
    <citation type="submission" date="2025-09" db="UniProtKB">
        <authorList>
            <consortium name="Ensembl"/>
        </authorList>
    </citation>
    <scope>IDENTIFICATION</scope>
</reference>
<dbReference type="Pfam" id="PF25511">
    <property type="entry name" value="Ig_CNNM4_N"/>
    <property type="match status" value="1"/>
</dbReference>
<feature type="domain" description="CNNM transmembrane" evidence="14">
    <location>
        <begin position="182"/>
        <end position="362"/>
    </location>
</feature>
<dbReference type="SUPFAM" id="SSF54631">
    <property type="entry name" value="CBS-domain pair"/>
    <property type="match status" value="1"/>
</dbReference>
<feature type="chain" id="PRO_5021444794" description="Metal transporter" evidence="13">
    <location>
        <begin position="23"/>
        <end position="513"/>
    </location>
</feature>
<evidence type="ECO:0000256" key="6">
    <source>
        <dbReference type="ARBA" id="ARBA00022737"/>
    </source>
</evidence>
<proteinExistence type="inferred from homology"/>
<evidence type="ECO:0000256" key="5">
    <source>
        <dbReference type="ARBA" id="ARBA00022692"/>
    </source>
</evidence>
<dbReference type="PANTHER" id="PTHR12064">
    <property type="entry name" value="METAL TRANSPORTER CNNM"/>
    <property type="match status" value="1"/>
</dbReference>
<dbReference type="InterPro" id="IPR044751">
    <property type="entry name" value="Ion_transp-like_CBS"/>
</dbReference>
<sequence length="513" mass="55225">MAAGRGRRLLLLLLMEAALALALAPLPPASATIHGLRLEDEEEEGGGGGLSGSAVQVTEGSRVRLRIYGQGIDESSWRRVAFAELEAGGAWSNASGGDEPGPCAQPSRDVEVLPGVEVSRPSSGVLTVRVQALRKGESSRRFGLCVRNSSGGGGAGGGGGGGAWALLPGGDTQLVVREARRSLLPLWLQVVLSALLLSLSGLFSGLNLGLMALDPTELRIVQNCGSPRERRHARRIEPIRRQGNYLLCSLLLGNVLVNTTLTILLDDLTGSGLGAVLASTIGIVLFGEIVPQALCSRHGLAVGSNTIVLTKFFMVLTFPLAFPISKVLDVVLGQEIGTVYSREKILEMLRVTGPYNGLDKEELNMIQGALELRSKTVEDIMTPIADCFMVSSDATLDFSTMSEIMETGYTRIPVFETEKSNIVDILFVKDLAFVDPDDCVPLKTITKFYNHPLHFVFYDTRLDTMLEEFKQGECPAWAVSRAVRHRPADVKGAVPKTRTINNIIKSYSRKTGL</sequence>
<dbReference type="GO" id="GO:0040018">
    <property type="term" value="P:positive regulation of multicellular organism growth"/>
    <property type="evidence" value="ECO:0007669"/>
    <property type="project" value="UniProtKB-ARBA"/>
</dbReference>
<protein>
    <recommendedName>
        <fullName evidence="12">Metal transporter</fullName>
    </recommendedName>
</protein>
<dbReference type="OMA" id="QNCGEER"/>
<name>A0A4W3GXL1_CALMI</name>
<dbReference type="FunFam" id="3.10.580.10:FF:000006">
    <property type="entry name" value="DUF21 and CBS domain protein"/>
    <property type="match status" value="1"/>
</dbReference>
<reference evidence="16" key="2">
    <citation type="journal article" date="2007" name="PLoS Biol.">
        <title>Survey sequencing and comparative analysis of the elephant shark (Callorhinchus milii) genome.</title>
        <authorList>
            <person name="Venkatesh B."/>
            <person name="Kirkness E.F."/>
            <person name="Loh Y.H."/>
            <person name="Halpern A.L."/>
            <person name="Lee A.P."/>
            <person name="Johnson J."/>
            <person name="Dandona N."/>
            <person name="Viswanathan L.D."/>
            <person name="Tay A."/>
            <person name="Venter J.C."/>
            <person name="Strausberg R.L."/>
            <person name="Brenner S."/>
        </authorList>
    </citation>
    <scope>NUCLEOTIDE SEQUENCE [LARGE SCALE GENOMIC DNA]</scope>
</reference>
<evidence type="ECO:0000256" key="8">
    <source>
        <dbReference type="ARBA" id="ARBA00023065"/>
    </source>
</evidence>
<dbReference type="Proteomes" id="UP000314986">
    <property type="component" value="Unassembled WGS sequence"/>
</dbReference>
<organism evidence="15 16">
    <name type="scientific">Callorhinchus milii</name>
    <name type="common">Ghost shark</name>
    <dbReference type="NCBI Taxonomy" id="7868"/>
    <lineage>
        <taxon>Eukaryota</taxon>
        <taxon>Metazoa</taxon>
        <taxon>Chordata</taxon>
        <taxon>Craniata</taxon>
        <taxon>Vertebrata</taxon>
        <taxon>Chondrichthyes</taxon>
        <taxon>Holocephali</taxon>
        <taxon>Chimaeriformes</taxon>
        <taxon>Callorhinchidae</taxon>
        <taxon>Callorhinchus</taxon>
    </lineage>
</organism>
<accession>A0A4W3GXL1</accession>
<dbReference type="Ensembl" id="ENSCMIT00000009319.1">
    <property type="protein sequence ID" value="ENSCMIP00000009068.1"/>
    <property type="gene ID" value="ENSCMIG00000004837.1"/>
</dbReference>
<dbReference type="GO" id="GO:0005886">
    <property type="term" value="C:plasma membrane"/>
    <property type="evidence" value="ECO:0007669"/>
    <property type="project" value="UniProtKB-SubCell"/>
</dbReference>
<keyword evidence="16" id="KW-1185">Reference proteome</keyword>
<feature type="transmembrane region" description="Helical" evidence="12">
    <location>
        <begin position="302"/>
        <end position="322"/>
    </location>
</feature>
<feature type="transmembrane region" description="Helical" evidence="12">
    <location>
        <begin position="271"/>
        <end position="290"/>
    </location>
</feature>
<evidence type="ECO:0000256" key="2">
    <source>
        <dbReference type="ARBA" id="ARBA00010484"/>
    </source>
</evidence>
<evidence type="ECO:0000313" key="15">
    <source>
        <dbReference type="Ensembl" id="ENSCMIP00000009068.1"/>
    </source>
</evidence>
<keyword evidence="9" id="KW-0129">CBS domain</keyword>
<feature type="transmembrane region" description="Helical" evidence="12">
    <location>
        <begin position="244"/>
        <end position="265"/>
    </location>
</feature>
<comment type="function">
    <text evidence="12">Metal transporter.</text>
</comment>
<dbReference type="GO" id="GO:0006811">
    <property type="term" value="P:monoatomic ion transport"/>
    <property type="evidence" value="ECO:0007669"/>
    <property type="project" value="UniProtKB-KW"/>
</dbReference>
<comment type="similarity">
    <text evidence="2 12">Belongs to the ACDP family.</text>
</comment>
<feature type="transmembrane region" description="Helical" evidence="12">
    <location>
        <begin position="186"/>
        <end position="210"/>
    </location>
</feature>
<dbReference type="GO" id="GO:0032026">
    <property type="term" value="P:response to magnesium ion"/>
    <property type="evidence" value="ECO:0007669"/>
    <property type="project" value="UniProtKB-ARBA"/>
</dbReference>
<dbReference type="AlphaFoldDB" id="A0A4W3GXL1"/>
<evidence type="ECO:0000256" key="9">
    <source>
        <dbReference type="ARBA" id="ARBA00023122"/>
    </source>
</evidence>
<dbReference type="Gene3D" id="3.10.580.10">
    <property type="entry name" value="CBS-domain"/>
    <property type="match status" value="1"/>
</dbReference>
<evidence type="ECO:0000313" key="16">
    <source>
        <dbReference type="Proteomes" id="UP000314986"/>
    </source>
</evidence>